<dbReference type="GO" id="GO:0006261">
    <property type="term" value="P:DNA-templated DNA replication"/>
    <property type="evidence" value="ECO:0007669"/>
    <property type="project" value="TreeGrafter"/>
</dbReference>
<evidence type="ECO:0008006" key="2">
    <source>
        <dbReference type="Google" id="ProtNLM"/>
    </source>
</evidence>
<dbReference type="InterPro" id="IPR050238">
    <property type="entry name" value="DNA_Rep/Repair_Clamp_Loader"/>
</dbReference>
<reference evidence="1" key="1">
    <citation type="submission" date="2018-05" db="EMBL/GenBank/DDBJ databases">
        <authorList>
            <person name="Lanie J.A."/>
            <person name="Ng W.-L."/>
            <person name="Kazmierczak K.M."/>
            <person name="Andrzejewski T.M."/>
            <person name="Davidsen T.M."/>
            <person name="Wayne K.J."/>
            <person name="Tettelin H."/>
            <person name="Glass J.I."/>
            <person name="Rusch D."/>
            <person name="Podicherti R."/>
            <person name="Tsui H.-C.T."/>
            <person name="Winkler M.E."/>
        </authorList>
    </citation>
    <scope>NUCLEOTIDE SEQUENCE</scope>
</reference>
<sequence>VRLLAHSIQEDRLAHAYLLTGPPHVGKTTLALDLAAAVNCEGELPPCGDCPQCLHVWGSRHADIQLLRVVEEDGHKRIRTIEIDDAVHQAHLNPFEGRFRVIIIESAEHLSDTAANRLLKLLEEPPPHLLLLLLTTDPDSVHVTVQSRCQRIDLHPLSTKQVTEALTTRWEMPNEDAFALANLSNGCIGWAAEAWADSSILETRGRRLERLTATVSAGMEERFAYAAEIAGLLPQQRTAVRETLDLWAKWWRDLLIMKARTDEDVDTEAFTTQPTKDALLAAVAQILRTQELLNMNINPRLAMEALMLSLPRIQDIDLE</sequence>
<gene>
    <name evidence="1" type="ORF">METZ01_LOCUS205531</name>
</gene>
<dbReference type="PANTHER" id="PTHR11669">
    <property type="entry name" value="REPLICATION FACTOR C / DNA POLYMERASE III GAMMA-TAU SUBUNIT"/>
    <property type="match status" value="1"/>
</dbReference>
<proteinExistence type="predicted"/>
<dbReference type="InterPro" id="IPR027417">
    <property type="entry name" value="P-loop_NTPase"/>
</dbReference>
<feature type="non-terminal residue" evidence="1">
    <location>
        <position position="1"/>
    </location>
</feature>
<dbReference type="AlphaFoldDB" id="A0A382ES72"/>
<dbReference type="Gene3D" id="3.40.50.300">
    <property type="entry name" value="P-loop containing nucleotide triphosphate hydrolases"/>
    <property type="match status" value="1"/>
</dbReference>
<dbReference type="Pfam" id="PF13177">
    <property type="entry name" value="DNA_pol3_delta2"/>
    <property type="match status" value="1"/>
</dbReference>
<accession>A0A382ES72</accession>
<protein>
    <recommendedName>
        <fullName evidence="2">AAA+ ATPase domain-containing protein</fullName>
    </recommendedName>
</protein>
<dbReference type="SUPFAM" id="SSF52540">
    <property type="entry name" value="P-loop containing nucleoside triphosphate hydrolases"/>
    <property type="match status" value="1"/>
</dbReference>
<evidence type="ECO:0000313" key="1">
    <source>
        <dbReference type="EMBL" id="SVB52677.1"/>
    </source>
</evidence>
<dbReference type="PANTHER" id="PTHR11669:SF8">
    <property type="entry name" value="DNA POLYMERASE III SUBUNIT DELTA"/>
    <property type="match status" value="1"/>
</dbReference>
<organism evidence="1">
    <name type="scientific">marine metagenome</name>
    <dbReference type="NCBI Taxonomy" id="408172"/>
    <lineage>
        <taxon>unclassified sequences</taxon>
        <taxon>metagenomes</taxon>
        <taxon>ecological metagenomes</taxon>
    </lineage>
</organism>
<dbReference type="EMBL" id="UINC01045658">
    <property type="protein sequence ID" value="SVB52677.1"/>
    <property type="molecule type" value="Genomic_DNA"/>
</dbReference>
<name>A0A382ES72_9ZZZZ</name>